<keyword evidence="3" id="KW-1185">Reference proteome</keyword>
<dbReference type="RefSeq" id="WP_323987301.1">
    <property type="nucleotide sequence ID" value="NZ_CP139639.1"/>
</dbReference>
<sequence>MKGLFPQYEAQRKLDYRTVWKDAIFVFDSNVLLNLYRYQQGTRDELLSVLDELSDKIWIPFHVALEFQRNRLKVIATQGKKFSEVRKSIDKIKTTISSEAERLNLKKRHTLIDFDFLTTKFDELTSEFLIQLEASQKTQQKLNEPDSLKERIESLFENRVGPTPTDQKTIDDLFKIAEQRYKFKIPPGYMDSKKDEDAPDEFLHGGIIYKRKFGDYIIWTQLLSFAKSESKKEIIFVTDDAKEDWWLKFNLDGTKTIGPRPELIEESALSGGIEKFVMYNPESFLQYAKEFLKTEISEATIEDVRDTSKENSNEPTSIEQLLAQMKKIRASFSTWVLTWGGTEVPHDNLDLVINNNGNKHGYEVRPMIQDTSKFQTFIKNLTKRALSNLTNGEVSTFTFAFCLNSTEEIEELIRLLSQHKIHNMPEQVLLAIGMLDEGSSHFTCHVSGTYRQLVK</sequence>
<organism evidence="2 3">
    <name type="scientific">Pseudomonas canadensis</name>
    <dbReference type="NCBI Taxonomy" id="915099"/>
    <lineage>
        <taxon>Bacteria</taxon>
        <taxon>Pseudomonadati</taxon>
        <taxon>Pseudomonadota</taxon>
        <taxon>Gammaproteobacteria</taxon>
        <taxon>Pseudomonadales</taxon>
        <taxon>Pseudomonadaceae</taxon>
        <taxon>Pseudomonas</taxon>
    </lineage>
</organism>
<accession>A0ABZ1A2S1</accession>
<evidence type="ECO:0000313" key="3">
    <source>
        <dbReference type="Proteomes" id="UP001322392"/>
    </source>
</evidence>
<proteinExistence type="predicted"/>
<dbReference type="Proteomes" id="UP001322392">
    <property type="component" value="Chromosome"/>
</dbReference>
<protein>
    <submittedName>
        <fullName evidence="2">PIN domain-containing protein</fullName>
    </submittedName>
</protein>
<feature type="domain" description="PIN like" evidence="1">
    <location>
        <begin position="24"/>
        <end position="263"/>
    </location>
</feature>
<dbReference type="InterPro" id="IPR041578">
    <property type="entry name" value="PIN_8"/>
</dbReference>
<reference evidence="2 3" key="1">
    <citation type="submission" date="2023-12" db="EMBL/GenBank/DDBJ databases">
        <title>First complete genome sequence of Pseudomonas canadensis strain Pcan-CK-23 isolated from homogenized tissues of Zophobas morio larvae.</title>
        <authorList>
            <person name="Kundlacz C."/>
            <person name="Aldeia C."/>
            <person name="Eddoubaji Y."/>
            <person name="Campos-Madueno E.I."/>
            <person name="Endimiani A."/>
        </authorList>
    </citation>
    <scope>NUCLEOTIDE SEQUENCE [LARGE SCALE GENOMIC DNA]</scope>
    <source>
        <strain evidence="2 3">Pcan-CK-23</strain>
    </source>
</reference>
<evidence type="ECO:0000313" key="2">
    <source>
        <dbReference type="EMBL" id="WRI23600.1"/>
    </source>
</evidence>
<gene>
    <name evidence="2" type="ORF">SPL95_23760</name>
</gene>
<dbReference type="EMBL" id="CP139639">
    <property type="protein sequence ID" value="WRI23600.1"/>
    <property type="molecule type" value="Genomic_DNA"/>
</dbReference>
<name>A0ABZ1A2S1_9PSED</name>
<evidence type="ECO:0000259" key="1">
    <source>
        <dbReference type="Pfam" id="PF18476"/>
    </source>
</evidence>
<dbReference type="Pfam" id="PF18476">
    <property type="entry name" value="PIN_8"/>
    <property type="match status" value="1"/>
</dbReference>